<dbReference type="Pfam" id="PF11753">
    <property type="entry name" value="DUF3310"/>
    <property type="match status" value="1"/>
</dbReference>
<accession>A0A930KFZ0</accession>
<proteinExistence type="predicted"/>
<evidence type="ECO:0000313" key="2">
    <source>
        <dbReference type="Proteomes" id="UP000769484"/>
    </source>
</evidence>
<sequence length="131" mass="14972">MSSHYKEIDGHSLDSFIHELPFYIGNIIKYAWRAPNKNGIDDTLKLLDYLDMSRFGWVEYDLSDDATRVLSEISSYDFYSNASGLDRVHRRCIASVAEWIMNSDGSSGNDRESEKQMILSVASLQVCLLHN</sequence>
<dbReference type="Proteomes" id="UP000769484">
    <property type="component" value="Unassembled WGS sequence"/>
</dbReference>
<evidence type="ECO:0000313" key="1">
    <source>
        <dbReference type="EMBL" id="MBF1650000.1"/>
    </source>
</evidence>
<protein>
    <submittedName>
        <fullName evidence="1">DUF3310 domain-containing protein</fullName>
    </submittedName>
</protein>
<dbReference type="AlphaFoldDB" id="A0A930KFZ0"/>
<name>A0A930KFZ0_9MICC</name>
<reference evidence="1" key="1">
    <citation type="submission" date="2020-04" db="EMBL/GenBank/DDBJ databases">
        <title>Deep metagenomics examines the oral microbiome during advanced dental caries in children, revealing novel taxa and co-occurrences with host molecules.</title>
        <authorList>
            <person name="Baker J.L."/>
            <person name="Morton J.T."/>
            <person name="Dinis M."/>
            <person name="Alvarez R."/>
            <person name="Tran N.C."/>
            <person name="Knight R."/>
            <person name="Edlund A."/>
        </authorList>
    </citation>
    <scope>NUCLEOTIDE SEQUENCE</scope>
    <source>
        <strain evidence="1">JCVI_47_bin.4</strain>
    </source>
</reference>
<organism evidence="1 2">
    <name type="scientific">Rothia dentocariosa</name>
    <dbReference type="NCBI Taxonomy" id="2047"/>
    <lineage>
        <taxon>Bacteria</taxon>
        <taxon>Bacillati</taxon>
        <taxon>Actinomycetota</taxon>
        <taxon>Actinomycetes</taxon>
        <taxon>Micrococcales</taxon>
        <taxon>Micrococcaceae</taxon>
        <taxon>Rothia</taxon>
    </lineage>
</organism>
<dbReference type="EMBL" id="JABZXJ010000030">
    <property type="protein sequence ID" value="MBF1650000.1"/>
    <property type="molecule type" value="Genomic_DNA"/>
</dbReference>
<comment type="caution">
    <text evidence="1">The sequence shown here is derived from an EMBL/GenBank/DDBJ whole genome shotgun (WGS) entry which is preliminary data.</text>
</comment>
<gene>
    <name evidence="1" type="ORF">HXO56_07920</name>
</gene>
<dbReference type="InterPro" id="IPR021739">
    <property type="entry name" value="SaV-like"/>
</dbReference>